<dbReference type="SMART" id="SM00409">
    <property type="entry name" value="IG"/>
    <property type="match status" value="1"/>
</dbReference>
<evidence type="ECO:0000256" key="5">
    <source>
        <dbReference type="ARBA" id="ARBA00023157"/>
    </source>
</evidence>
<evidence type="ECO:0000256" key="4">
    <source>
        <dbReference type="ARBA" id="ARBA00022737"/>
    </source>
</evidence>
<dbReference type="Ensembl" id="ENSLLTT00000013822.1">
    <property type="protein sequence ID" value="ENSLLTP00000013310.1"/>
    <property type="gene ID" value="ENSLLTG00000010165.1"/>
</dbReference>
<evidence type="ECO:0000256" key="6">
    <source>
        <dbReference type="ARBA" id="ARBA00023319"/>
    </source>
</evidence>
<feature type="domain" description="Ig-like" evidence="7">
    <location>
        <begin position="29"/>
        <end position="118"/>
    </location>
</feature>
<accession>A0A8C5S771</accession>
<dbReference type="InterPro" id="IPR052385">
    <property type="entry name" value="Obscurin/Obscurin-like_Reg"/>
</dbReference>
<dbReference type="InterPro" id="IPR003599">
    <property type="entry name" value="Ig_sub"/>
</dbReference>
<evidence type="ECO:0000313" key="8">
    <source>
        <dbReference type="Ensembl" id="ENSLLTP00000013310.1"/>
    </source>
</evidence>
<keyword evidence="5" id="KW-1015">Disulfide bond</keyword>
<dbReference type="SUPFAM" id="SSF48726">
    <property type="entry name" value="Immunoglobulin"/>
    <property type="match status" value="1"/>
</dbReference>
<evidence type="ECO:0000259" key="7">
    <source>
        <dbReference type="PROSITE" id="PS50835"/>
    </source>
</evidence>
<keyword evidence="3" id="KW-0597">Phosphoprotein</keyword>
<dbReference type="InterPro" id="IPR013098">
    <property type="entry name" value="Ig_I-set"/>
</dbReference>
<proteinExistence type="predicted"/>
<keyword evidence="6" id="KW-0393">Immunoglobulin domain</keyword>
<reference evidence="8" key="1">
    <citation type="submission" date="2025-08" db="UniProtKB">
        <authorList>
            <consortium name="Ensembl"/>
        </authorList>
    </citation>
    <scope>IDENTIFICATION</scope>
</reference>
<dbReference type="InterPro" id="IPR013783">
    <property type="entry name" value="Ig-like_fold"/>
</dbReference>
<dbReference type="PANTHER" id="PTHR35971:SF5">
    <property type="entry name" value="OBSCURIN LIKE CYTOSKELETAL ADAPTOR 1"/>
    <property type="match status" value="1"/>
</dbReference>
<evidence type="ECO:0000313" key="9">
    <source>
        <dbReference type="Proteomes" id="UP000694406"/>
    </source>
</evidence>
<dbReference type="InterPro" id="IPR036179">
    <property type="entry name" value="Ig-like_dom_sf"/>
</dbReference>
<dbReference type="Proteomes" id="UP000694406">
    <property type="component" value="Unplaced"/>
</dbReference>
<dbReference type="InterPro" id="IPR007110">
    <property type="entry name" value="Ig-like_dom"/>
</dbReference>
<dbReference type="GO" id="GO:0005737">
    <property type="term" value="C:cytoplasm"/>
    <property type="evidence" value="ECO:0007669"/>
    <property type="project" value="UniProtKB-SubCell"/>
</dbReference>
<keyword evidence="4" id="KW-0677">Repeat</keyword>
<evidence type="ECO:0000256" key="2">
    <source>
        <dbReference type="ARBA" id="ARBA00022490"/>
    </source>
</evidence>
<dbReference type="GeneTree" id="ENSGT00940000156702"/>
<dbReference type="Gene3D" id="2.60.40.10">
    <property type="entry name" value="Immunoglobulins"/>
    <property type="match status" value="1"/>
</dbReference>
<protein>
    <recommendedName>
        <fullName evidence="7">Ig-like domain-containing protein</fullName>
    </recommendedName>
</protein>
<dbReference type="PANTHER" id="PTHR35971">
    <property type="entry name" value="SI:DKEY-31G6.6"/>
    <property type="match status" value="1"/>
</dbReference>
<sequence>MHHDEKVGPYGMIHFPPFYKSLMIWGMSPCVQPLRDKTVLVCHKATLECTVSQARGRVRWFRGDTEIFAGPKYEICNLDCFRTLVIHGVEPADEGLYTCDALDDHSTARLLVEGKGVSAAEGGEMKTIILARGSPEPLRTPSSPPLPIAAWQKALFGIFWGPIDFITFW</sequence>
<keyword evidence="9" id="KW-1185">Reference proteome</keyword>
<dbReference type="FunFam" id="2.60.40.10:FF:000211">
    <property type="entry name" value="Obscurin-like protein 1"/>
    <property type="match status" value="1"/>
</dbReference>
<evidence type="ECO:0000256" key="3">
    <source>
        <dbReference type="ARBA" id="ARBA00022553"/>
    </source>
</evidence>
<dbReference type="AlphaFoldDB" id="A0A8C5S771"/>
<comment type="subcellular location">
    <subcellularLocation>
        <location evidence="1">Cytoplasm</location>
    </subcellularLocation>
</comment>
<name>A0A8C5S771_LATLA</name>
<dbReference type="Pfam" id="PF07679">
    <property type="entry name" value="I-set"/>
    <property type="match status" value="1"/>
</dbReference>
<keyword evidence="2" id="KW-0963">Cytoplasm</keyword>
<organism evidence="8 9">
    <name type="scientific">Laticauda laticaudata</name>
    <name type="common">Blue-ringed sea krait</name>
    <name type="synonym">Blue-lipped sea krait</name>
    <dbReference type="NCBI Taxonomy" id="8630"/>
    <lineage>
        <taxon>Eukaryota</taxon>
        <taxon>Metazoa</taxon>
        <taxon>Chordata</taxon>
        <taxon>Craniata</taxon>
        <taxon>Vertebrata</taxon>
        <taxon>Euteleostomi</taxon>
        <taxon>Lepidosauria</taxon>
        <taxon>Squamata</taxon>
        <taxon>Bifurcata</taxon>
        <taxon>Unidentata</taxon>
        <taxon>Episquamata</taxon>
        <taxon>Toxicofera</taxon>
        <taxon>Serpentes</taxon>
        <taxon>Colubroidea</taxon>
        <taxon>Elapidae</taxon>
        <taxon>Laticaudinae</taxon>
        <taxon>Laticauda</taxon>
    </lineage>
</organism>
<evidence type="ECO:0000256" key="1">
    <source>
        <dbReference type="ARBA" id="ARBA00004496"/>
    </source>
</evidence>
<dbReference type="PROSITE" id="PS50835">
    <property type="entry name" value="IG_LIKE"/>
    <property type="match status" value="1"/>
</dbReference>
<reference evidence="8" key="2">
    <citation type="submission" date="2025-09" db="UniProtKB">
        <authorList>
            <consortium name="Ensembl"/>
        </authorList>
    </citation>
    <scope>IDENTIFICATION</scope>
</reference>